<dbReference type="PROSITE" id="PS50522">
    <property type="entry name" value="RDRP_PHAGE"/>
    <property type="match status" value="1"/>
</dbReference>
<dbReference type="EC" id="2.7.7.48" evidence="1"/>
<dbReference type="Proteomes" id="UP001058050">
    <property type="component" value="Segment"/>
</dbReference>
<comment type="catalytic activity">
    <reaction evidence="8">
        <text>RNA(n) + a ribonucleoside 5'-triphosphate = RNA(n+1) + diphosphate</text>
        <dbReference type="Rhea" id="RHEA:21248"/>
        <dbReference type="Rhea" id="RHEA-COMP:14527"/>
        <dbReference type="Rhea" id="RHEA-COMP:17342"/>
        <dbReference type="ChEBI" id="CHEBI:33019"/>
        <dbReference type="ChEBI" id="CHEBI:61557"/>
        <dbReference type="ChEBI" id="CHEBI:140395"/>
        <dbReference type="EC" id="2.7.7.48"/>
    </reaction>
</comment>
<keyword evidence="3" id="KW-0808">Transferase</keyword>
<evidence type="ECO:0000256" key="8">
    <source>
        <dbReference type="ARBA" id="ARBA00048744"/>
    </source>
</evidence>
<reference evidence="11" key="2">
    <citation type="journal article" date="2022" name="Nat. Microbiol.">
        <title>RNA viromes from terrestrial sites across China expand environmental viral diversity.</title>
        <authorList>
            <person name="Chiapello M."/>
            <person name="Rodriguez-Romero J."/>
            <person name="Ayllon M.A."/>
            <person name="Turina M."/>
        </authorList>
    </citation>
    <scope>NUCLEOTIDE SEQUENCE</scope>
    <source>
        <strain evidence="11">R9-k141_475514</strain>
    </source>
</reference>
<keyword evidence="9" id="KW-1133">Transmembrane helix</keyword>
<sequence length="651" mass="74090">MTNQSRDGYVSGLYCAMLKDIAERHPELRADSERDCKRLLSLIKTRGSPYYLVDLPSFGKHLDQCLAKGHLTKSGIAGFRSYRSRGPVPRLFKGLFLRVFDDFGQLLSDPDVTSIGYLRQLCAVAKKLLIECPDPSTWEQVDEFFKIDREVRSPTLDWDGDDLGPYDTNDLHFGDHVSSGPDDSSLFKLDDSPTSLDVDYYATVQSVADAVTAEIGGFDPIEWKFRHGPGAVSDLRKDKFKYLFPNWPEKLEKVFPMADFAFASFDHWVDFLSQDGLHGSFLNHEPPSRLIAVPKTFSGPRLIASEPVAHQWCQQSIRDFLVRRVEATSLGNCISFRDQRPNQDFALRASDTQSHSTIDLSSASDRISCWVIERLFRRSPTLLSALHAVRTRWITQDIDMKSPSHHRLRKFTTMGSAVTFPVQTILFAIISISAILYREKLKVSYDNIRHASRRVRVFGDDIIVPLHVHDDVVALLTDLQLKVNPSKTFATGRFRESCGVDAYAGHDVTKVSIRHVPSVSSPASVLSAVDTHNLFYKKKWHYVCQYIKKAVDDLRRYRFRLVGSDSGAIGWACDFHEYDDSYQSRWNHDLHRHEVRVTMPCGTVSRSPVDSSTMLLQYFTEVHEPPKRSEERLGVTALRSPLRLRDAWVPV</sequence>
<keyword evidence="9" id="KW-0812">Transmembrane</keyword>
<evidence type="ECO:0000259" key="10">
    <source>
        <dbReference type="PROSITE" id="PS50522"/>
    </source>
</evidence>
<name>A0ABY3SSF6_9VIRU</name>
<dbReference type="InterPro" id="IPR007096">
    <property type="entry name" value="RNA-dir_Rpol_cat_phage"/>
</dbReference>
<evidence type="ECO:0000256" key="4">
    <source>
        <dbReference type="ARBA" id="ARBA00022695"/>
    </source>
</evidence>
<evidence type="ECO:0000256" key="5">
    <source>
        <dbReference type="ARBA" id="ARBA00022741"/>
    </source>
</evidence>
<keyword evidence="4" id="KW-0548">Nucleotidyltransferase</keyword>
<protein>
    <recommendedName>
        <fullName evidence="1">RNA-directed RNA polymerase</fullName>
        <ecNumber evidence="1">2.7.7.48</ecNumber>
    </recommendedName>
    <alternativeName>
        <fullName evidence="7">RNA replicase beta chain</fullName>
    </alternativeName>
</protein>
<evidence type="ECO:0000256" key="7">
    <source>
        <dbReference type="ARBA" id="ARBA00030248"/>
    </source>
</evidence>
<evidence type="ECO:0000256" key="1">
    <source>
        <dbReference type="ARBA" id="ARBA00012494"/>
    </source>
</evidence>
<evidence type="ECO:0000256" key="9">
    <source>
        <dbReference type="SAM" id="Phobius"/>
    </source>
</evidence>
<proteinExistence type="predicted"/>
<keyword evidence="2" id="KW-0696">RNA-directed RNA polymerase</keyword>
<keyword evidence="6" id="KW-0693">Viral RNA replication</keyword>
<evidence type="ECO:0000313" key="12">
    <source>
        <dbReference type="Proteomes" id="UP001058050"/>
    </source>
</evidence>
<dbReference type="EMBL" id="MZ679740">
    <property type="protein sequence ID" value="UJQ85666.1"/>
    <property type="molecule type" value="Genomic_RNA"/>
</dbReference>
<organism evidence="11 12">
    <name type="scientific">Leviviridae sp</name>
    <dbReference type="NCBI Taxonomy" id="2027243"/>
    <lineage>
        <taxon>Viruses</taxon>
        <taxon>Riboviria</taxon>
        <taxon>Orthornavirae</taxon>
        <taxon>Lenarviricota</taxon>
        <taxon>Leviviricetes</taxon>
        <taxon>Norzivirales</taxon>
        <taxon>Fiersviridae</taxon>
    </lineage>
</organism>
<evidence type="ECO:0000256" key="3">
    <source>
        <dbReference type="ARBA" id="ARBA00022679"/>
    </source>
</evidence>
<keyword evidence="5" id="KW-0547">Nucleotide-binding</keyword>
<accession>A0ABY3SSF6</accession>
<dbReference type="InterPro" id="IPR005093">
    <property type="entry name" value="RNArep_beta"/>
</dbReference>
<keyword evidence="12" id="KW-1185">Reference proteome</keyword>
<feature type="transmembrane region" description="Helical" evidence="9">
    <location>
        <begin position="414"/>
        <end position="437"/>
    </location>
</feature>
<reference evidence="11" key="1">
    <citation type="submission" date="2021-05" db="EMBL/GenBank/DDBJ databases">
        <authorList>
            <person name="Chen Y.-M."/>
            <person name="Zhang Y.-Z."/>
        </authorList>
    </citation>
    <scope>NUCLEOTIDE SEQUENCE</scope>
    <source>
        <strain evidence="11">R9-k141_475514</strain>
    </source>
</reference>
<evidence type="ECO:0000313" key="11">
    <source>
        <dbReference type="EMBL" id="UJQ85666.1"/>
    </source>
</evidence>
<dbReference type="Pfam" id="PF03431">
    <property type="entry name" value="RNA_replicase_B"/>
    <property type="match status" value="1"/>
</dbReference>
<evidence type="ECO:0000256" key="6">
    <source>
        <dbReference type="ARBA" id="ARBA00022953"/>
    </source>
</evidence>
<keyword evidence="9" id="KW-0472">Membrane</keyword>
<feature type="domain" description="RdRp catalytic" evidence="10">
    <location>
        <begin position="344"/>
        <end position="492"/>
    </location>
</feature>
<evidence type="ECO:0000256" key="2">
    <source>
        <dbReference type="ARBA" id="ARBA00022484"/>
    </source>
</evidence>